<dbReference type="GO" id="GO:0006508">
    <property type="term" value="P:proteolysis"/>
    <property type="evidence" value="ECO:0007669"/>
    <property type="project" value="UniProtKB-KW"/>
</dbReference>
<gene>
    <name evidence="9" type="ORF">HELGO_WM91842</name>
</gene>
<comment type="subcellular location">
    <subcellularLocation>
        <location evidence="1">Cell membrane</location>
        <topology evidence="1">Multi-pass membrane protein</topology>
    </subcellularLocation>
</comment>
<keyword evidence="7 8" id="KW-0472">Membrane</keyword>
<evidence type="ECO:0000256" key="1">
    <source>
        <dbReference type="ARBA" id="ARBA00004651"/>
    </source>
</evidence>
<reference evidence="9" key="1">
    <citation type="submission" date="2020-01" db="EMBL/GenBank/DDBJ databases">
        <authorList>
            <person name="Meier V. D."/>
            <person name="Meier V D."/>
        </authorList>
    </citation>
    <scope>NUCLEOTIDE SEQUENCE</scope>
    <source>
        <strain evidence="9">HLG_WM_MAG_01</strain>
    </source>
</reference>
<dbReference type="EMBL" id="CACVAS010000067">
    <property type="protein sequence ID" value="CAA6815361.1"/>
    <property type="molecule type" value="Genomic_DNA"/>
</dbReference>
<accession>A0A6S6T3N6</accession>
<sequence>MKKFLLTYWLGIILLFALFYWEHSPLSLFINNLQTNLTALATSLSLPEGMVEVHRIFITEHYVLIIEKACNGLIPYLFFLASILAFPSTLIHKIKWAIMGYLFITAMNVFRIWFVTQFVLQEQKNFYLAHDYLGNGLLILTGLILFSSFIKTRNKNPV</sequence>
<keyword evidence="3" id="KW-0645">Protease</keyword>
<evidence type="ECO:0000256" key="4">
    <source>
        <dbReference type="ARBA" id="ARBA00022692"/>
    </source>
</evidence>
<keyword evidence="6 8" id="KW-1133">Transmembrane helix</keyword>
<keyword evidence="4 8" id="KW-0812">Transmembrane</keyword>
<evidence type="ECO:0000313" key="9">
    <source>
        <dbReference type="EMBL" id="CAA6815361.1"/>
    </source>
</evidence>
<evidence type="ECO:0000256" key="2">
    <source>
        <dbReference type="ARBA" id="ARBA00022475"/>
    </source>
</evidence>
<evidence type="ECO:0000256" key="5">
    <source>
        <dbReference type="ARBA" id="ARBA00022801"/>
    </source>
</evidence>
<dbReference type="AlphaFoldDB" id="A0A6S6T3N6"/>
<evidence type="ECO:0000256" key="6">
    <source>
        <dbReference type="ARBA" id="ARBA00022989"/>
    </source>
</evidence>
<dbReference type="InterPro" id="IPR026392">
    <property type="entry name" value="Exo/Archaeosortase_dom"/>
</dbReference>
<keyword evidence="5" id="KW-0378">Hydrolase</keyword>
<dbReference type="GO" id="GO:0008233">
    <property type="term" value="F:peptidase activity"/>
    <property type="evidence" value="ECO:0007669"/>
    <property type="project" value="UniProtKB-KW"/>
</dbReference>
<proteinExistence type="predicted"/>
<protein>
    <recommendedName>
        <fullName evidence="10">Exosortase/archaeosortase family protein</fullName>
    </recommendedName>
</protein>
<feature type="transmembrane region" description="Helical" evidence="8">
    <location>
        <begin position="98"/>
        <end position="120"/>
    </location>
</feature>
<evidence type="ECO:0000256" key="3">
    <source>
        <dbReference type="ARBA" id="ARBA00022670"/>
    </source>
</evidence>
<dbReference type="GO" id="GO:0005886">
    <property type="term" value="C:plasma membrane"/>
    <property type="evidence" value="ECO:0007669"/>
    <property type="project" value="UniProtKB-SubCell"/>
</dbReference>
<evidence type="ECO:0000256" key="7">
    <source>
        <dbReference type="ARBA" id="ARBA00023136"/>
    </source>
</evidence>
<evidence type="ECO:0000256" key="8">
    <source>
        <dbReference type="SAM" id="Phobius"/>
    </source>
</evidence>
<feature type="transmembrane region" description="Helical" evidence="8">
    <location>
        <begin position="73"/>
        <end position="91"/>
    </location>
</feature>
<keyword evidence="2" id="KW-1003">Cell membrane</keyword>
<feature type="transmembrane region" description="Helical" evidence="8">
    <location>
        <begin position="5"/>
        <end position="21"/>
    </location>
</feature>
<dbReference type="NCBIfam" id="TIGR04178">
    <property type="entry name" value="exo_archaeo"/>
    <property type="match status" value="1"/>
</dbReference>
<feature type="non-terminal residue" evidence="9">
    <location>
        <position position="158"/>
    </location>
</feature>
<name>A0A6S6T3N6_9BACT</name>
<evidence type="ECO:0008006" key="10">
    <source>
        <dbReference type="Google" id="ProtNLM"/>
    </source>
</evidence>
<organism evidence="9">
    <name type="scientific">uncultured Sulfurovum sp</name>
    <dbReference type="NCBI Taxonomy" id="269237"/>
    <lineage>
        <taxon>Bacteria</taxon>
        <taxon>Pseudomonadati</taxon>
        <taxon>Campylobacterota</taxon>
        <taxon>Epsilonproteobacteria</taxon>
        <taxon>Campylobacterales</taxon>
        <taxon>Sulfurovaceae</taxon>
        <taxon>Sulfurovum</taxon>
        <taxon>environmental samples</taxon>
    </lineage>
</organism>
<feature type="transmembrane region" description="Helical" evidence="8">
    <location>
        <begin position="132"/>
        <end position="150"/>
    </location>
</feature>